<reference evidence="3" key="1">
    <citation type="submission" date="2016-10" db="EMBL/GenBank/DDBJ databases">
        <authorList>
            <person name="Varghese N."/>
            <person name="Submissions S."/>
        </authorList>
    </citation>
    <scope>NUCLEOTIDE SEQUENCE [LARGE SCALE GENOMIC DNA]</scope>
    <source>
        <strain evidence="3">MO64</strain>
    </source>
</reference>
<evidence type="ECO:0000313" key="2">
    <source>
        <dbReference type="EMBL" id="SFK51046.1"/>
    </source>
</evidence>
<organism evidence="2 3">
    <name type="scientific">Rhodanobacter glycinis</name>
    <dbReference type="NCBI Taxonomy" id="582702"/>
    <lineage>
        <taxon>Bacteria</taxon>
        <taxon>Pseudomonadati</taxon>
        <taxon>Pseudomonadota</taxon>
        <taxon>Gammaproteobacteria</taxon>
        <taxon>Lysobacterales</taxon>
        <taxon>Rhodanobacteraceae</taxon>
        <taxon>Rhodanobacter</taxon>
    </lineage>
</organism>
<evidence type="ECO:0000313" key="3">
    <source>
        <dbReference type="Proteomes" id="UP000198725"/>
    </source>
</evidence>
<name>A0A1I4A5C4_9GAMM</name>
<sequence>MPPRWSAWALTVAWLLLLALLPWWLGLPLLLALAAALLSQVARLAEYTGMLRRALHWGVPGWLLSVLLALGGGPRAWVLTMSAALAGFSLLVLLDNWLDRDRPRQPSPMSSAEWSELAMAPIGPAAAIIELQPPIWLDVGEGVADPRGGTLHVSGRVLTLADARRVDGVEPRCCFSADGRWLAMPLMAGRGTVLLDRQRNRLHRLRGWQLCGWHAGQPWLNRGKDDAPLGLAHVLGHDDLEP</sequence>
<feature type="transmembrane region" description="Helical" evidence="1">
    <location>
        <begin position="12"/>
        <end position="38"/>
    </location>
</feature>
<feature type="transmembrane region" description="Helical" evidence="1">
    <location>
        <begin position="50"/>
        <end position="70"/>
    </location>
</feature>
<dbReference type="Proteomes" id="UP000198725">
    <property type="component" value="Unassembled WGS sequence"/>
</dbReference>
<accession>A0A1I4A5C4</accession>
<feature type="transmembrane region" description="Helical" evidence="1">
    <location>
        <begin position="76"/>
        <end position="94"/>
    </location>
</feature>
<protein>
    <submittedName>
        <fullName evidence="2">Uncharacterized protein</fullName>
    </submittedName>
</protein>
<dbReference type="EMBL" id="FOSR01000003">
    <property type="protein sequence ID" value="SFK51046.1"/>
    <property type="molecule type" value="Genomic_DNA"/>
</dbReference>
<keyword evidence="3" id="KW-1185">Reference proteome</keyword>
<dbReference type="AlphaFoldDB" id="A0A1I4A5C4"/>
<keyword evidence="1" id="KW-1133">Transmembrane helix</keyword>
<evidence type="ECO:0000256" key="1">
    <source>
        <dbReference type="SAM" id="Phobius"/>
    </source>
</evidence>
<dbReference type="RefSeq" id="WP_092702343.1">
    <property type="nucleotide sequence ID" value="NZ_FOSR01000003.1"/>
</dbReference>
<proteinExistence type="predicted"/>
<keyword evidence="1" id="KW-0472">Membrane</keyword>
<keyword evidence="1" id="KW-0812">Transmembrane</keyword>
<gene>
    <name evidence="2" type="ORF">SAMN05192579_103254</name>
</gene>